<keyword evidence="5" id="KW-1133">Transmembrane helix</keyword>
<dbReference type="InParanoid" id="A0A482X1R8"/>
<evidence type="ECO:0000259" key="9">
    <source>
        <dbReference type="PROSITE" id="PS50268"/>
    </source>
</evidence>
<dbReference type="CDD" id="cd11304">
    <property type="entry name" value="Cadherin_repeat"/>
    <property type="match status" value="2"/>
</dbReference>
<comment type="caution">
    <text evidence="10">The sequence shown here is derived from an EMBL/GenBank/DDBJ whole genome shotgun (WGS) entry which is preliminary data.</text>
</comment>
<dbReference type="Proteomes" id="UP000291343">
    <property type="component" value="Unassembled WGS sequence"/>
</dbReference>
<dbReference type="AlphaFoldDB" id="A0A482X1R8"/>
<feature type="signal peptide" evidence="8">
    <location>
        <begin position="1"/>
        <end position="19"/>
    </location>
</feature>
<proteinExistence type="predicted"/>
<evidence type="ECO:0000256" key="3">
    <source>
        <dbReference type="ARBA" id="ARBA00022737"/>
    </source>
</evidence>
<gene>
    <name evidence="10" type="ORF">LSTR_LSTR017005</name>
</gene>
<evidence type="ECO:0000313" key="10">
    <source>
        <dbReference type="EMBL" id="RZF39789.1"/>
    </source>
</evidence>
<dbReference type="InterPro" id="IPR020894">
    <property type="entry name" value="Cadherin_CS"/>
</dbReference>
<evidence type="ECO:0000256" key="6">
    <source>
        <dbReference type="ARBA" id="ARBA00023136"/>
    </source>
</evidence>
<dbReference type="PANTHER" id="PTHR24026:SF126">
    <property type="entry name" value="PROTOCADHERIN FAT 4"/>
    <property type="match status" value="1"/>
</dbReference>
<feature type="non-terminal residue" evidence="10">
    <location>
        <position position="238"/>
    </location>
</feature>
<feature type="domain" description="Cadherin" evidence="9">
    <location>
        <begin position="36"/>
        <end position="130"/>
    </location>
</feature>
<accession>A0A482X1R8</accession>
<dbReference type="InterPro" id="IPR002126">
    <property type="entry name" value="Cadherin-like_dom"/>
</dbReference>
<keyword evidence="4 7" id="KW-0106">Calcium</keyword>
<organism evidence="10 11">
    <name type="scientific">Laodelphax striatellus</name>
    <name type="common">Small brown planthopper</name>
    <name type="synonym">Delphax striatella</name>
    <dbReference type="NCBI Taxonomy" id="195883"/>
    <lineage>
        <taxon>Eukaryota</taxon>
        <taxon>Metazoa</taxon>
        <taxon>Ecdysozoa</taxon>
        <taxon>Arthropoda</taxon>
        <taxon>Hexapoda</taxon>
        <taxon>Insecta</taxon>
        <taxon>Pterygota</taxon>
        <taxon>Neoptera</taxon>
        <taxon>Paraneoptera</taxon>
        <taxon>Hemiptera</taxon>
        <taxon>Auchenorrhyncha</taxon>
        <taxon>Fulgoroidea</taxon>
        <taxon>Delphacidae</taxon>
        <taxon>Criomorphinae</taxon>
        <taxon>Laodelphax</taxon>
    </lineage>
</organism>
<dbReference type="OrthoDB" id="6491773at2759"/>
<evidence type="ECO:0000313" key="11">
    <source>
        <dbReference type="Proteomes" id="UP000291343"/>
    </source>
</evidence>
<evidence type="ECO:0000256" key="4">
    <source>
        <dbReference type="ARBA" id="ARBA00022837"/>
    </source>
</evidence>
<dbReference type="STRING" id="195883.A0A482X1R8"/>
<dbReference type="FunFam" id="2.60.40.60:FF:000296">
    <property type="entry name" value="Cadherin 74A, isoform A"/>
    <property type="match status" value="1"/>
</dbReference>
<dbReference type="EMBL" id="QKKF02019556">
    <property type="protein sequence ID" value="RZF39789.1"/>
    <property type="molecule type" value="Genomic_DNA"/>
</dbReference>
<dbReference type="GO" id="GO:0007156">
    <property type="term" value="P:homophilic cell adhesion via plasma membrane adhesion molecules"/>
    <property type="evidence" value="ECO:0007669"/>
    <property type="project" value="InterPro"/>
</dbReference>
<dbReference type="PROSITE" id="PS00232">
    <property type="entry name" value="CADHERIN_1"/>
    <property type="match status" value="1"/>
</dbReference>
<dbReference type="SMART" id="SM00112">
    <property type="entry name" value="CA"/>
    <property type="match status" value="2"/>
</dbReference>
<keyword evidence="8" id="KW-0732">Signal</keyword>
<keyword evidence="3" id="KW-0677">Repeat</keyword>
<evidence type="ECO:0000256" key="5">
    <source>
        <dbReference type="ARBA" id="ARBA00022989"/>
    </source>
</evidence>
<dbReference type="Gene3D" id="2.60.40.60">
    <property type="entry name" value="Cadherins"/>
    <property type="match status" value="2"/>
</dbReference>
<keyword evidence="2" id="KW-0812">Transmembrane</keyword>
<feature type="domain" description="Cadherin" evidence="9">
    <location>
        <begin position="131"/>
        <end position="238"/>
    </location>
</feature>
<dbReference type="GO" id="GO:0005509">
    <property type="term" value="F:calcium ion binding"/>
    <property type="evidence" value="ECO:0007669"/>
    <property type="project" value="UniProtKB-UniRule"/>
</dbReference>
<dbReference type="PRINTS" id="PR00205">
    <property type="entry name" value="CADHERIN"/>
</dbReference>
<dbReference type="SUPFAM" id="SSF49313">
    <property type="entry name" value="Cadherin-like"/>
    <property type="match status" value="2"/>
</dbReference>
<protein>
    <recommendedName>
        <fullName evidence="9">Cadherin domain-containing protein</fullName>
    </recommendedName>
</protein>
<dbReference type="PROSITE" id="PS50268">
    <property type="entry name" value="CADHERIN_2"/>
    <property type="match status" value="2"/>
</dbReference>
<dbReference type="SMR" id="A0A482X1R8"/>
<dbReference type="InterPro" id="IPR015919">
    <property type="entry name" value="Cadherin-like_sf"/>
</dbReference>
<reference evidence="10 11" key="1">
    <citation type="journal article" date="2017" name="Gigascience">
        <title>Genome sequence of the small brown planthopper, Laodelphax striatellus.</title>
        <authorList>
            <person name="Zhu J."/>
            <person name="Jiang F."/>
            <person name="Wang X."/>
            <person name="Yang P."/>
            <person name="Bao Y."/>
            <person name="Zhao W."/>
            <person name="Wang W."/>
            <person name="Lu H."/>
            <person name="Wang Q."/>
            <person name="Cui N."/>
            <person name="Li J."/>
            <person name="Chen X."/>
            <person name="Luo L."/>
            <person name="Yu J."/>
            <person name="Kang L."/>
            <person name="Cui F."/>
        </authorList>
    </citation>
    <scope>NUCLEOTIDE SEQUENCE [LARGE SCALE GENOMIC DNA]</scope>
    <source>
        <strain evidence="10">Lst14</strain>
    </source>
</reference>
<comment type="subcellular location">
    <subcellularLocation>
        <location evidence="1">Membrane</location>
    </subcellularLocation>
</comment>
<name>A0A482X1R8_LAOST</name>
<evidence type="ECO:0000256" key="7">
    <source>
        <dbReference type="PROSITE-ProRule" id="PRU00043"/>
    </source>
</evidence>
<feature type="chain" id="PRO_5019793791" description="Cadherin domain-containing protein" evidence="8">
    <location>
        <begin position="20"/>
        <end position="238"/>
    </location>
</feature>
<sequence>MCLPAVLCLMCAVLGGAWAQYNLQPQFSPGGDMAGFSLPEDTRPGAPVYRLQGTDPEGGLLHYSISGEHFNVDRMSGVVKLIKALDRETLDMLEVIISITDESLGGSEPNTVSLRREIRVLDVNDNPPVFQGRPYVMSVAENARIGSLLYTNISVTDRDSGVNAELDIKCLNCDEFDIETIKIDEGQYAVAVVLAKQLDYESAPGYSLILEASDSNPLFRLTATASVAVDVIDIQDQP</sequence>
<keyword evidence="11" id="KW-1185">Reference proteome</keyword>
<dbReference type="GO" id="GO:0005886">
    <property type="term" value="C:plasma membrane"/>
    <property type="evidence" value="ECO:0007669"/>
    <property type="project" value="UniProtKB-SubCell"/>
</dbReference>
<evidence type="ECO:0000256" key="2">
    <source>
        <dbReference type="ARBA" id="ARBA00022692"/>
    </source>
</evidence>
<keyword evidence="6" id="KW-0472">Membrane</keyword>
<dbReference type="PANTHER" id="PTHR24026">
    <property type="entry name" value="FAT ATYPICAL CADHERIN-RELATED"/>
    <property type="match status" value="1"/>
</dbReference>
<evidence type="ECO:0000256" key="8">
    <source>
        <dbReference type="SAM" id="SignalP"/>
    </source>
</evidence>
<evidence type="ECO:0000256" key="1">
    <source>
        <dbReference type="ARBA" id="ARBA00004370"/>
    </source>
</evidence>
<dbReference type="Pfam" id="PF00028">
    <property type="entry name" value="Cadherin"/>
    <property type="match status" value="2"/>
</dbReference>